<dbReference type="InterPro" id="IPR052732">
    <property type="entry name" value="Cell-binding_unc_protein"/>
</dbReference>
<feature type="domain" description="RNA ligase" evidence="1">
    <location>
        <begin position="39"/>
        <end position="217"/>
    </location>
</feature>
<dbReference type="PANTHER" id="PTHR43883:SF1">
    <property type="entry name" value="GLUCONOKINASE"/>
    <property type="match status" value="1"/>
</dbReference>
<evidence type="ECO:0000313" key="2">
    <source>
        <dbReference type="EMBL" id="CAA6821504.1"/>
    </source>
</evidence>
<accession>A0A6S6TQ29</accession>
<organism evidence="2">
    <name type="scientific">uncultured Sulfurovum sp</name>
    <dbReference type="NCBI Taxonomy" id="269237"/>
    <lineage>
        <taxon>Bacteria</taxon>
        <taxon>Pseudomonadati</taxon>
        <taxon>Campylobacterota</taxon>
        <taxon>Epsilonproteobacteria</taxon>
        <taxon>Campylobacterales</taxon>
        <taxon>Sulfurovaceae</taxon>
        <taxon>Sulfurovum</taxon>
        <taxon>environmental samples</taxon>
    </lineage>
</organism>
<dbReference type="Gene3D" id="3.30.470.30">
    <property type="entry name" value="DNA ligase/mRNA capping enzyme"/>
    <property type="match status" value="1"/>
</dbReference>
<name>A0A6S6TQ29_9BACT</name>
<dbReference type="AlphaFoldDB" id="A0A6S6TQ29"/>
<sequence>MQNSKKYNRSLHAHISLGSTSDDRFMPNGYVEAFANMKRLVLTEKLDGQNNCFTKQGLFARSHTSPSNLPWDKPMRERWNLLKNDLGDYEIFGENMYGIHSIAYEKLASYFYVFAVRVKDTWLSWEEVQSIAMHFEFPTVPEIIIEKNLSDIFENSKNENAILAQWFKENLGMSWEASVNTSGLLGGYNPLTQQPASEGFVVRNANEFKSNDGILKVAPNEFNNLFKVVREGHVQTDEHWTKNWKPAKLAEYYKHGWYGYAHLSR</sequence>
<dbReference type="EMBL" id="CACVAU010000063">
    <property type="protein sequence ID" value="CAA6821504.1"/>
    <property type="molecule type" value="Genomic_DNA"/>
</dbReference>
<protein>
    <recommendedName>
        <fullName evidence="1">RNA ligase domain-containing protein</fullName>
    </recommendedName>
</protein>
<dbReference type="PANTHER" id="PTHR43883">
    <property type="entry name" value="SLR0207 PROTEIN"/>
    <property type="match status" value="1"/>
</dbReference>
<reference evidence="2" key="1">
    <citation type="submission" date="2020-01" db="EMBL/GenBank/DDBJ databases">
        <authorList>
            <person name="Meier V. D."/>
            <person name="Meier V D."/>
        </authorList>
    </citation>
    <scope>NUCLEOTIDE SEQUENCE</scope>
    <source>
        <strain evidence="2">HLG_WM_MAG_05</strain>
    </source>
</reference>
<dbReference type="SUPFAM" id="SSF56091">
    <property type="entry name" value="DNA ligase/mRNA capping enzyme, catalytic domain"/>
    <property type="match status" value="1"/>
</dbReference>
<gene>
    <name evidence="2" type="ORF">HELGO_WM5513</name>
</gene>
<evidence type="ECO:0000259" key="1">
    <source>
        <dbReference type="Pfam" id="PF09414"/>
    </source>
</evidence>
<dbReference type="Pfam" id="PF09414">
    <property type="entry name" value="RNA_ligase"/>
    <property type="match status" value="1"/>
</dbReference>
<proteinExistence type="predicted"/>
<dbReference type="InterPro" id="IPR021122">
    <property type="entry name" value="RNA_ligase_dom_REL/Rnl2"/>
</dbReference>